<keyword evidence="5 7" id="KW-1133">Transmembrane helix</keyword>
<feature type="transmembrane region" description="Helical" evidence="7">
    <location>
        <begin position="193"/>
        <end position="212"/>
    </location>
</feature>
<reference evidence="9 11" key="2">
    <citation type="journal article" date="2019" name="Microb. Pathog.">
        <title>Comparison of VITEK 2, MALDI-TOF MS, 16S rRNA gene sequencing, and whole-genome sequencing for identification of Roseomonas mucosa.</title>
        <authorList>
            <person name="Rudolph W.W."/>
            <person name="Gunzer F."/>
            <person name="Trauth M."/>
            <person name="Bunk B."/>
            <person name="Bigge R."/>
            <person name="Schrottner P."/>
        </authorList>
    </citation>
    <scope>NUCLEOTIDE SEQUENCE [LARGE SCALE GENOMIC DNA]</scope>
    <source>
        <strain evidence="9 11">DSM 103800</strain>
    </source>
</reference>
<comment type="subcellular location">
    <subcellularLocation>
        <location evidence="1">Cell membrane</location>
        <topology evidence="1">Multi-pass membrane protein</topology>
    </subcellularLocation>
</comment>
<dbReference type="eggNOG" id="COG1684">
    <property type="taxonomic scope" value="Bacteria"/>
</dbReference>
<keyword evidence="3" id="KW-1003">Cell membrane</keyword>
<protein>
    <submittedName>
        <fullName evidence="8">Flagellar biosynthetic protein FliR</fullName>
    </submittedName>
</protein>
<dbReference type="RefSeq" id="WP_075798971.1">
    <property type="nucleotide sequence ID" value="NZ_CP015583.1"/>
</dbReference>
<feature type="transmembrane region" description="Helical" evidence="7">
    <location>
        <begin position="43"/>
        <end position="61"/>
    </location>
</feature>
<evidence type="ECO:0000256" key="6">
    <source>
        <dbReference type="ARBA" id="ARBA00023136"/>
    </source>
</evidence>
<proteinExistence type="inferred from homology"/>
<keyword evidence="6 7" id="KW-0472">Membrane</keyword>
<keyword evidence="11" id="KW-1185">Reference proteome</keyword>
<dbReference type="Proteomes" id="UP001258945">
    <property type="component" value="Unassembled WGS sequence"/>
</dbReference>
<evidence type="ECO:0000313" key="9">
    <source>
        <dbReference type="EMBL" id="MDT8330005.1"/>
    </source>
</evidence>
<dbReference type="AlphaFoldDB" id="A0A1L7AHD4"/>
<evidence type="ECO:0000256" key="1">
    <source>
        <dbReference type="ARBA" id="ARBA00004651"/>
    </source>
</evidence>
<dbReference type="Proteomes" id="UP000185494">
    <property type="component" value="Chromosome 1"/>
</dbReference>
<keyword evidence="4 7" id="KW-0812">Transmembrane</keyword>
<sequence>MTEAELLRSLPVLAFQSVLLLSRLGAAAMIAPGLGEADVPVRIRLAVALALVPLLLPLLAGQLPPQPEDIPGTLRLVATELLVGLWIGGLARVVAMALSAAFQIVALAMGLASVLVPDAQMGSQTAILGRLGSLATAVLVLSTGLYAQPLRALAGSYEVLPPGAPWPAGAAAADMAGAGAAMLALALRLASPFLLGLFLVNLASGLLARVAPQLQVNILVSPAQILGGMVLLGLVARPLLDGFLAALAASWAGLPGL</sequence>
<comment type="similarity">
    <text evidence="2">Belongs to the FliR/MopE/SpaR family.</text>
</comment>
<evidence type="ECO:0000256" key="3">
    <source>
        <dbReference type="ARBA" id="ARBA00022475"/>
    </source>
</evidence>
<evidence type="ECO:0000313" key="10">
    <source>
        <dbReference type="Proteomes" id="UP000185494"/>
    </source>
</evidence>
<reference evidence="8 10" key="1">
    <citation type="submission" date="2016-05" db="EMBL/GenBank/DDBJ databases">
        <title>Complete Genome and Methylome Analysis of Psychrotrophic Bacterial Isolates from Antarctic Lake Untersee.</title>
        <authorList>
            <person name="Fomenkov A."/>
            <person name="Akimov V.N."/>
            <person name="Vasilyeva L.V."/>
            <person name="Andersen D."/>
            <person name="Vincze T."/>
            <person name="Roberts R.J."/>
        </authorList>
    </citation>
    <scope>NUCLEOTIDE SEQUENCE [LARGE SCALE GENOMIC DNA]</scope>
    <source>
        <strain evidence="8 10">U14-5</strain>
    </source>
</reference>
<organism evidence="8 10">
    <name type="scientific">Roseomonas gilardii</name>
    <dbReference type="NCBI Taxonomy" id="257708"/>
    <lineage>
        <taxon>Bacteria</taxon>
        <taxon>Pseudomonadati</taxon>
        <taxon>Pseudomonadota</taxon>
        <taxon>Alphaproteobacteria</taxon>
        <taxon>Acetobacterales</taxon>
        <taxon>Roseomonadaceae</taxon>
        <taxon>Roseomonas</taxon>
    </lineage>
</organism>
<keyword evidence="8" id="KW-0966">Cell projection</keyword>
<evidence type="ECO:0000256" key="4">
    <source>
        <dbReference type="ARBA" id="ARBA00022692"/>
    </source>
</evidence>
<name>A0A1L7AHD4_9PROT</name>
<gene>
    <name evidence="8" type="ORF">RGI145_14855</name>
    <name evidence="9" type="ORF">RQ831_03000</name>
</gene>
<evidence type="ECO:0000256" key="7">
    <source>
        <dbReference type="SAM" id="Phobius"/>
    </source>
</evidence>
<feature type="transmembrane region" description="Helical" evidence="7">
    <location>
        <begin position="97"/>
        <end position="116"/>
    </location>
</feature>
<keyword evidence="8" id="KW-0282">Flagellum</keyword>
<dbReference type="Pfam" id="PF01311">
    <property type="entry name" value="Bac_export_1"/>
    <property type="match status" value="1"/>
</dbReference>
<feature type="transmembrane region" description="Helical" evidence="7">
    <location>
        <begin position="128"/>
        <end position="146"/>
    </location>
</feature>
<dbReference type="GO" id="GO:0005886">
    <property type="term" value="C:plasma membrane"/>
    <property type="evidence" value="ECO:0007669"/>
    <property type="project" value="UniProtKB-SubCell"/>
</dbReference>
<dbReference type="STRING" id="257708.RGI145_14855"/>
<feature type="transmembrane region" description="Helical" evidence="7">
    <location>
        <begin position="218"/>
        <end position="236"/>
    </location>
</feature>
<evidence type="ECO:0000313" key="11">
    <source>
        <dbReference type="Proteomes" id="UP001258945"/>
    </source>
</evidence>
<evidence type="ECO:0000256" key="2">
    <source>
        <dbReference type="ARBA" id="ARBA00009772"/>
    </source>
</evidence>
<keyword evidence="8" id="KW-0969">Cilium</keyword>
<evidence type="ECO:0000256" key="5">
    <source>
        <dbReference type="ARBA" id="ARBA00022989"/>
    </source>
</evidence>
<dbReference type="PANTHER" id="PTHR30065:SF1">
    <property type="entry name" value="SURFACE PRESENTATION OF ANTIGENS PROTEIN SPAR"/>
    <property type="match status" value="1"/>
</dbReference>
<dbReference type="EMBL" id="JAVVDO010000003">
    <property type="protein sequence ID" value="MDT8330005.1"/>
    <property type="molecule type" value="Genomic_DNA"/>
</dbReference>
<dbReference type="PRINTS" id="PR00953">
    <property type="entry name" value="TYPE3IMRPROT"/>
</dbReference>
<dbReference type="GO" id="GO:0006605">
    <property type="term" value="P:protein targeting"/>
    <property type="evidence" value="ECO:0007669"/>
    <property type="project" value="InterPro"/>
</dbReference>
<accession>A0A1L7AHD4</accession>
<dbReference type="KEGG" id="rgi:RGI145_14855"/>
<dbReference type="PANTHER" id="PTHR30065">
    <property type="entry name" value="FLAGELLAR BIOSYNTHETIC PROTEIN FLIR"/>
    <property type="match status" value="1"/>
</dbReference>
<dbReference type="InterPro" id="IPR002010">
    <property type="entry name" value="T3SS_IM_R"/>
</dbReference>
<reference evidence="9" key="3">
    <citation type="submission" date="2023-09" db="EMBL/GenBank/DDBJ databases">
        <authorList>
            <person name="Schober I."/>
            <person name="Bunk B."/>
        </authorList>
    </citation>
    <scope>NUCLEOTIDE SEQUENCE</scope>
    <source>
        <strain evidence="9">DSM 103800</strain>
    </source>
</reference>
<evidence type="ECO:0000313" key="8">
    <source>
        <dbReference type="EMBL" id="APT58196.1"/>
    </source>
</evidence>
<dbReference type="EMBL" id="CP015583">
    <property type="protein sequence ID" value="APT58196.1"/>
    <property type="molecule type" value="Genomic_DNA"/>
</dbReference>